<proteinExistence type="predicted"/>
<dbReference type="AlphaFoldDB" id="A0A2I0I935"/>
<evidence type="ECO:0000313" key="1">
    <source>
        <dbReference type="EMBL" id="PKI40525.1"/>
    </source>
</evidence>
<name>A0A2I0I935_PUNGR</name>
<gene>
    <name evidence="1" type="ORF">CRG98_039085</name>
</gene>
<evidence type="ECO:0000313" key="2">
    <source>
        <dbReference type="Proteomes" id="UP000233551"/>
    </source>
</evidence>
<protein>
    <submittedName>
        <fullName evidence="1">Uncharacterized protein</fullName>
    </submittedName>
</protein>
<keyword evidence="2" id="KW-1185">Reference proteome</keyword>
<organism evidence="1 2">
    <name type="scientific">Punica granatum</name>
    <name type="common">Pomegranate</name>
    <dbReference type="NCBI Taxonomy" id="22663"/>
    <lineage>
        <taxon>Eukaryota</taxon>
        <taxon>Viridiplantae</taxon>
        <taxon>Streptophyta</taxon>
        <taxon>Embryophyta</taxon>
        <taxon>Tracheophyta</taxon>
        <taxon>Spermatophyta</taxon>
        <taxon>Magnoliopsida</taxon>
        <taxon>eudicotyledons</taxon>
        <taxon>Gunneridae</taxon>
        <taxon>Pentapetalae</taxon>
        <taxon>rosids</taxon>
        <taxon>malvids</taxon>
        <taxon>Myrtales</taxon>
        <taxon>Lythraceae</taxon>
        <taxon>Punica</taxon>
    </lineage>
</organism>
<reference evidence="1 2" key="1">
    <citation type="submission" date="2017-11" db="EMBL/GenBank/DDBJ databases">
        <title>De-novo sequencing of pomegranate (Punica granatum L.) genome.</title>
        <authorList>
            <person name="Akparov Z."/>
            <person name="Amiraslanov A."/>
            <person name="Hajiyeva S."/>
            <person name="Abbasov M."/>
            <person name="Kaur K."/>
            <person name="Hamwieh A."/>
            <person name="Solovyev V."/>
            <person name="Salamov A."/>
            <person name="Braich B."/>
            <person name="Kosarev P."/>
            <person name="Mahmoud A."/>
            <person name="Hajiyev E."/>
            <person name="Babayeva S."/>
            <person name="Izzatullayeva V."/>
            <person name="Mammadov A."/>
            <person name="Mammadov A."/>
            <person name="Sharifova S."/>
            <person name="Ojaghi J."/>
            <person name="Eynullazada K."/>
            <person name="Bayramov B."/>
            <person name="Abdulazimova A."/>
            <person name="Shahmuradov I."/>
        </authorList>
    </citation>
    <scope>NUCLEOTIDE SEQUENCE [LARGE SCALE GENOMIC DNA]</scope>
    <source>
        <strain evidence="2">cv. AG2017</strain>
        <tissue evidence="1">Leaf</tissue>
    </source>
</reference>
<dbReference type="EMBL" id="PGOL01003536">
    <property type="protein sequence ID" value="PKI40525.1"/>
    <property type="molecule type" value="Genomic_DNA"/>
</dbReference>
<feature type="non-terminal residue" evidence="1">
    <location>
        <position position="1"/>
    </location>
</feature>
<accession>A0A2I0I935</accession>
<sequence>VLQKLQKVHNTAELNNPAQLILFPPFLLLKPPLSASVKSSPELTRGVELWLLCRAWEAYRCWLGLMGATLVLVGPQGLDVWYWYGATPTSELGKKPQQ</sequence>
<dbReference type="Proteomes" id="UP000233551">
    <property type="component" value="Unassembled WGS sequence"/>
</dbReference>
<comment type="caution">
    <text evidence="1">The sequence shown here is derived from an EMBL/GenBank/DDBJ whole genome shotgun (WGS) entry which is preliminary data.</text>
</comment>